<keyword evidence="2" id="KW-1185">Reference proteome</keyword>
<evidence type="ECO:0000313" key="2">
    <source>
        <dbReference type="Proteomes" id="UP001497680"/>
    </source>
</evidence>
<dbReference type="Proteomes" id="UP001497680">
    <property type="component" value="Unassembled WGS sequence"/>
</dbReference>
<reference evidence="1 2" key="1">
    <citation type="journal article" date="2022" name="New Phytol.">
        <title>Ecological generalism drives hyperdiversity of secondary metabolite gene clusters in xylarialean endophytes.</title>
        <authorList>
            <person name="Franco M.E.E."/>
            <person name="Wisecaver J.H."/>
            <person name="Arnold A.E."/>
            <person name="Ju Y.M."/>
            <person name="Slot J.C."/>
            <person name="Ahrendt S."/>
            <person name="Moore L.P."/>
            <person name="Eastman K.E."/>
            <person name="Scott K."/>
            <person name="Konkel Z."/>
            <person name="Mondo S.J."/>
            <person name="Kuo A."/>
            <person name="Hayes R.D."/>
            <person name="Haridas S."/>
            <person name="Andreopoulos B."/>
            <person name="Riley R."/>
            <person name="LaButti K."/>
            <person name="Pangilinan J."/>
            <person name="Lipzen A."/>
            <person name="Amirebrahimi M."/>
            <person name="Yan J."/>
            <person name="Adam C."/>
            <person name="Keymanesh K."/>
            <person name="Ng V."/>
            <person name="Louie K."/>
            <person name="Northen T."/>
            <person name="Drula E."/>
            <person name="Henrissat B."/>
            <person name="Hsieh H.M."/>
            <person name="Youens-Clark K."/>
            <person name="Lutzoni F."/>
            <person name="Miadlikowska J."/>
            <person name="Eastwood D.C."/>
            <person name="Hamelin R.C."/>
            <person name="Grigoriev I.V."/>
            <person name="U'Ren J.M."/>
        </authorList>
    </citation>
    <scope>NUCLEOTIDE SEQUENCE [LARGE SCALE GENOMIC DNA]</scope>
    <source>
        <strain evidence="1 2">ER1909</strain>
    </source>
</reference>
<accession>A0ACC0DE11</accession>
<protein>
    <submittedName>
        <fullName evidence="1">Uncharacterized protein</fullName>
    </submittedName>
</protein>
<organism evidence="1 2">
    <name type="scientific">Hypoxylon rubiginosum</name>
    <dbReference type="NCBI Taxonomy" id="110542"/>
    <lineage>
        <taxon>Eukaryota</taxon>
        <taxon>Fungi</taxon>
        <taxon>Dikarya</taxon>
        <taxon>Ascomycota</taxon>
        <taxon>Pezizomycotina</taxon>
        <taxon>Sordariomycetes</taxon>
        <taxon>Xylariomycetidae</taxon>
        <taxon>Xylariales</taxon>
        <taxon>Hypoxylaceae</taxon>
        <taxon>Hypoxylon</taxon>
    </lineage>
</organism>
<dbReference type="EMBL" id="MU394288">
    <property type="protein sequence ID" value="KAI6090979.1"/>
    <property type="molecule type" value="Genomic_DNA"/>
</dbReference>
<proteinExistence type="predicted"/>
<sequence length="427" mass="46680">MPQRTLHTDTLFNPLTKGVENGVSIVVDEDTGSVVKLFGRSEPLPAVLPEGDVDLRGKFVMPGFVDAHTHIFLHSYDENPSLNQKRDESFTERVIRAVNHCRVGLLAGYTTYRDLGSESMKEADCNVRDAINRGLIPGPRLFVATRVIASTGSYESRTENRIGGTCLPNGSDPADGADEIRKAVRRRIAHGADIVKFYADYRRRIMRYPPRQQHPYVGSVLHPPAQPNPDVLCYSQEEMDALVAEARLADCPVACHAGTKQGVIMAAKAGSLTIEHAYFADDDVFAAMKENGCIFVPTLAVCERLHVQRFPEISAQVKRAWDLGVKLACGGDTGTYPHGENAREMELMIEAGIPVVDVLAAGTVGGWKSCGGDQCGKRFGWLEEGLSADIIALDADPRQEKNALRMVSFVMKDAKIWKKEGAAIGMA</sequence>
<evidence type="ECO:0000313" key="1">
    <source>
        <dbReference type="EMBL" id="KAI6090979.1"/>
    </source>
</evidence>
<comment type="caution">
    <text evidence="1">The sequence shown here is derived from an EMBL/GenBank/DDBJ whole genome shotgun (WGS) entry which is preliminary data.</text>
</comment>
<name>A0ACC0DE11_9PEZI</name>
<gene>
    <name evidence="1" type="ORF">F4821DRAFT_209505</name>
</gene>